<accession>A0A8A1V4G3</accession>
<protein>
    <submittedName>
        <fullName evidence="1">Uncharacterized protein</fullName>
    </submittedName>
</protein>
<dbReference type="AlphaFoldDB" id="A0A8A1V4G3"/>
<name>A0A8A1V4G3_9ZZZZ</name>
<reference evidence="1" key="1">
    <citation type="journal article" name="Antibiotics">
        <title>Novel Soil-Derived Beta-Lactam, Chloramphenicol, Fosfomycin and Trimethoprim Resistance Genes Revealed by Functional Metagenomics.</title>
        <authorList>
            <person name="Willms I.M."/>
            <person name="Grote M."/>
            <person name="Kocatuerk M."/>
            <person name="Singhoff L."/>
            <person name="Kraft A.A."/>
            <person name="Bolz S.H."/>
            <person name="Nacke H."/>
        </authorList>
    </citation>
    <scope>NUCLEOTIDE SEQUENCE</scope>
</reference>
<proteinExistence type="predicted"/>
<evidence type="ECO:0000313" key="1">
    <source>
        <dbReference type="EMBL" id="QST87852.1"/>
    </source>
</evidence>
<dbReference type="InterPro" id="IPR058093">
    <property type="entry name" value="LA_2272-like"/>
</dbReference>
<organism evidence="1">
    <name type="scientific">uncultured organism</name>
    <dbReference type="NCBI Taxonomy" id="155900"/>
    <lineage>
        <taxon>unclassified sequences</taxon>
        <taxon>environmental samples</taxon>
    </lineage>
</organism>
<dbReference type="NCBIfam" id="NF047436">
    <property type="entry name" value="LA_2272_repeat"/>
    <property type="match status" value="2"/>
</dbReference>
<dbReference type="EMBL" id="MW601946">
    <property type="protein sequence ID" value="QST87852.1"/>
    <property type="molecule type" value="Genomic_DNA"/>
</dbReference>
<sequence>MSAKIYCIGIAVCISLAAQAQRKNSDQHSFQFSIVPGLGTNGLHPGGFRNVVSVNLTSGYSKATLLFELAGISNLNTDETRGLQIAGLANLTGANAFFGLTEKEADKKVKTGFEANLTGMQISGLTNIVLTNVFGGQLTGGVNISKGALMGTQLAGISNIVNKYSFGLQLAGLWNSSVQSMDGTQIAGLMNYTSGDLHGVQISAFNMAGYIEGRNSSGESKETALQLGIINSAKRMNGFQVGLINYAKRSQGVQIGLINIYRGGKDVGSKDGTAIGLINAGDVGHVAFYADELFFTNYEITTGNAKNRRIQNASFTRYNLNSLIFSNSSTGFIPQQKSWALGYALKHYVYNRSAFPGMGEFRFFAYGIEILHINHEAKSITRELSLLMRPKVQFGTRLHPKLQMIYVFAAVTYNFYVSKSEEGISPSFQESHSTVNGKLLEMWPGFSAGIHLHD</sequence>